<sequence>MAGTRGDSAPTAPSGPGAGPTVSAVASAGAAAPAPGPVTAPAVAAGLGRAGWHRRVAALPLAYLAGLVVLAFVHPFLPAWRWTAIHLLLLGAVSNAVVVWSAHFAAAVLRAPAPDRRRAEAARLAALNVGVLAVLTGGTADRPWLGVAGATLVFVAVTAHLVALTRRLRRALPARFSVTVRYYLAATVALLAGVPVGAGMLVIDDPLRPRLLLFHAHVNLLGWVTLTVLGTLLTLWPTVLRTRMADGAVRAATVALPVATTGLLLLGVGLLAWWRVVAAAGLSLFALGALIALRPALAVARTRPPYAFASWSLAAAGGWLMVALAVDAATLLPAADPAGAADRFGAVLLPLLVGFVAQVLVGALTHLLPVVLGGGPAPVRRRTALLERHGPQRVAMTNAALLVLVLPTPPFVRITTSLLVLAALVQFLVPAVRVLLTARR</sequence>
<dbReference type="AlphaFoldDB" id="A0A6N3K6S3"/>
<organism evidence="3 4">
    <name type="scientific">Micromonospora aurantiaca</name>
    <name type="common">nom. illeg.</name>
    <dbReference type="NCBI Taxonomy" id="47850"/>
    <lineage>
        <taxon>Bacteria</taxon>
        <taxon>Bacillati</taxon>
        <taxon>Actinomycetota</taxon>
        <taxon>Actinomycetes</taxon>
        <taxon>Micromonosporales</taxon>
        <taxon>Micromonosporaceae</taxon>
        <taxon>Micromonospora</taxon>
    </lineage>
</organism>
<feature type="transmembrane region" description="Helical" evidence="2">
    <location>
        <begin position="182"/>
        <end position="203"/>
    </location>
</feature>
<reference evidence="3 4" key="2">
    <citation type="submission" date="2018-08" db="EMBL/GenBank/DDBJ databases">
        <title>Streptomyces kandeliansis sp. nov., an endophytic bacterium isolated from mangrove plant.</title>
        <authorList>
            <person name="Wang R."/>
        </authorList>
    </citation>
    <scope>NUCLEOTIDE SEQUENCE [LARGE SCALE GENOMIC DNA]</scope>
    <source>
        <strain evidence="4">H14(2018)</strain>
    </source>
</reference>
<keyword evidence="2" id="KW-1133">Transmembrane helix</keyword>
<name>A0A6N3K6S3_9ACTN</name>
<evidence type="ECO:0008006" key="5">
    <source>
        <dbReference type="Google" id="ProtNLM"/>
    </source>
</evidence>
<keyword evidence="2" id="KW-0472">Membrane</keyword>
<keyword evidence="2" id="KW-0812">Transmembrane</keyword>
<reference evidence="3 4" key="1">
    <citation type="submission" date="2018-07" db="EMBL/GenBank/DDBJ databases">
        <authorList>
            <person name="Ye Y."/>
        </authorList>
    </citation>
    <scope>NUCLEOTIDE SEQUENCE [LARGE SCALE GENOMIC DNA]</scope>
    <source>
        <strain evidence="4">H14(2018)</strain>
    </source>
</reference>
<protein>
    <recommendedName>
        <fullName evidence="5">Copper oxidase</fullName>
    </recommendedName>
</protein>
<evidence type="ECO:0000313" key="4">
    <source>
        <dbReference type="Proteomes" id="UP000253958"/>
    </source>
</evidence>
<feature type="transmembrane region" description="Helical" evidence="2">
    <location>
        <begin position="248"/>
        <end position="266"/>
    </location>
</feature>
<feature type="region of interest" description="Disordered" evidence="1">
    <location>
        <begin position="1"/>
        <end position="20"/>
    </location>
</feature>
<accession>A0A6N3K6S3</accession>
<feature type="transmembrane region" description="Helical" evidence="2">
    <location>
        <begin position="215"/>
        <end position="236"/>
    </location>
</feature>
<dbReference type="EMBL" id="CP031263">
    <property type="protein sequence ID" value="AXH93362.1"/>
    <property type="molecule type" value="Genomic_DNA"/>
</dbReference>
<feature type="transmembrane region" description="Helical" evidence="2">
    <location>
        <begin position="83"/>
        <end position="109"/>
    </location>
</feature>
<dbReference type="RefSeq" id="WP_114920752.1">
    <property type="nucleotide sequence ID" value="NZ_CBDRJL010000065.1"/>
</dbReference>
<gene>
    <name evidence="3" type="ORF">DVH21_27340</name>
</gene>
<evidence type="ECO:0000256" key="1">
    <source>
        <dbReference type="SAM" id="MobiDB-lite"/>
    </source>
</evidence>
<feature type="transmembrane region" description="Helical" evidence="2">
    <location>
        <begin position="56"/>
        <end position="77"/>
    </location>
</feature>
<feature type="transmembrane region" description="Helical" evidence="2">
    <location>
        <begin position="346"/>
        <end position="373"/>
    </location>
</feature>
<evidence type="ECO:0000256" key="2">
    <source>
        <dbReference type="SAM" id="Phobius"/>
    </source>
</evidence>
<evidence type="ECO:0000313" key="3">
    <source>
        <dbReference type="EMBL" id="AXH93362.1"/>
    </source>
</evidence>
<feature type="transmembrane region" description="Helical" evidence="2">
    <location>
        <begin position="394"/>
        <end position="412"/>
    </location>
</feature>
<dbReference type="Proteomes" id="UP000253958">
    <property type="component" value="Chromosome"/>
</dbReference>
<feature type="transmembrane region" description="Helical" evidence="2">
    <location>
        <begin position="272"/>
        <end position="293"/>
    </location>
</feature>
<feature type="transmembrane region" description="Helical" evidence="2">
    <location>
        <begin position="418"/>
        <end position="436"/>
    </location>
</feature>
<feature type="transmembrane region" description="Helical" evidence="2">
    <location>
        <begin position="144"/>
        <end position="162"/>
    </location>
</feature>
<feature type="transmembrane region" description="Helical" evidence="2">
    <location>
        <begin position="305"/>
        <end position="326"/>
    </location>
</feature>
<feature type="transmembrane region" description="Helical" evidence="2">
    <location>
        <begin position="121"/>
        <end position="138"/>
    </location>
</feature>
<proteinExistence type="predicted"/>